<evidence type="ECO:0000256" key="9">
    <source>
        <dbReference type="ARBA" id="ARBA00023065"/>
    </source>
</evidence>
<dbReference type="EMBL" id="AEBR01000110">
    <property type="protein sequence ID" value="EFM81308.1"/>
    <property type="molecule type" value="Genomic_DNA"/>
</dbReference>
<dbReference type="Pfam" id="PF06736">
    <property type="entry name" value="TMEM175"/>
    <property type="match status" value="1"/>
</dbReference>
<feature type="transmembrane region" description="Helical" evidence="13">
    <location>
        <begin position="108"/>
        <end position="128"/>
    </location>
</feature>
<keyword evidence="7" id="KW-0630">Potassium</keyword>
<gene>
    <name evidence="14" type="ORF">HMPREF9498_03247</name>
</gene>
<reference evidence="14 15" key="1">
    <citation type="submission" date="2010-07" db="EMBL/GenBank/DDBJ databases">
        <authorList>
            <person name="Sid Ahmed O."/>
        </authorList>
    </citation>
    <scope>NUCLEOTIDE SEQUENCE [LARGE SCALE GENOMIC DNA]</scope>
    <source>
        <strain evidence="14 15">TX4248</strain>
    </source>
</reference>
<evidence type="ECO:0000256" key="12">
    <source>
        <dbReference type="ARBA" id="ARBA00034430"/>
    </source>
</evidence>
<evidence type="ECO:0000256" key="6">
    <source>
        <dbReference type="ARBA" id="ARBA00022826"/>
    </source>
</evidence>
<evidence type="ECO:0000256" key="8">
    <source>
        <dbReference type="ARBA" id="ARBA00022989"/>
    </source>
</evidence>
<comment type="caution">
    <text evidence="14">The sequence shown here is derived from an EMBL/GenBank/DDBJ whole genome shotgun (WGS) entry which is preliminary data.</text>
</comment>
<feature type="transmembrane region" description="Helical" evidence="13">
    <location>
        <begin position="44"/>
        <end position="60"/>
    </location>
</feature>
<proteinExistence type="inferred from homology"/>
<comment type="catalytic activity">
    <reaction evidence="12">
        <text>K(+)(in) = K(+)(out)</text>
        <dbReference type="Rhea" id="RHEA:29463"/>
        <dbReference type="ChEBI" id="CHEBI:29103"/>
    </reaction>
</comment>
<evidence type="ECO:0000256" key="10">
    <source>
        <dbReference type="ARBA" id="ARBA00023136"/>
    </source>
</evidence>
<evidence type="ECO:0000256" key="2">
    <source>
        <dbReference type="ARBA" id="ARBA00006920"/>
    </source>
</evidence>
<accession>A0A125W211</accession>
<evidence type="ECO:0000313" key="14">
    <source>
        <dbReference type="EMBL" id="EFM81308.1"/>
    </source>
</evidence>
<dbReference type="GO" id="GO:0016020">
    <property type="term" value="C:membrane"/>
    <property type="evidence" value="ECO:0007669"/>
    <property type="project" value="UniProtKB-SubCell"/>
</dbReference>
<comment type="similarity">
    <text evidence="2">Belongs to the TMEM175 family.</text>
</comment>
<keyword evidence="6" id="KW-0631">Potassium channel</keyword>
<name>A0A125W211_ENTFL</name>
<evidence type="ECO:0008006" key="16">
    <source>
        <dbReference type="Google" id="ProtNLM"/>
    </source>
</evidence>
<dbReference type="InterPro" id="IPR010617">
    <property type="entry name" value="TMEM175-like"/>
</dbReference>
<evidence type="ECO:0000256" key="1">
    <source>
        <dbReference type="ARBA" id="ARBA00004141"/>
    </source>
</evidence>
<keyword evidence="11" id="KW-0407">Ion channel</keyword>
<sequence>MMPKTRVEAFTDAVIAIILTLLILELKIPEKADWSALTQSGHKIIIYLISFVTLLIYWNNHHHLFQSVRKIDGRVLWMNNFLILTLTFFPFVTGWVGEHPFSWPPQALYGLVVLGADVAYYLVVRALIQANGPKSEVQRLFGHYPKLTLSIVLNIIALIVGKMVAPIAVLIIDTIVLVMWFIPERKAEIKEILK</sequence>
<keyword evidence="3" id="KW-0813">Transport</keyword>
<keyword evidence="5 13" id="KW-0812">Transmembrane</keyword>
<evidence type="ECO:0000256" key="4">
    <source>
        <dbReference type="ARBA" id="ARBA00022538"/>
    </source>
</evidence>
<keyword evidence="8 13" id="KW-1133">Transmembrane helix</keyword>
<organism evidence="14 15">
    <name type="scientific">Enterococcus faecalis TX4248</name>
    <dbReference type="NCBI Taxonomy" id="749495"/>
    <lineage>
        <taxon>Bacteria</taxon>
        <taxon>Bacillati</taxon>
        <taxon>Bacillota</taxon>
        <taxon>Bacilli</taxon>
        <taxon>Lactobacillales</taxon>
        <taxon>Enterococcaceae</taxon>
        <taxon>Enterococcus</taxon>
    </lineage>
</organism>
<evidence type="ECO:0000313" key="15">
    <source>
        <dbReference type="Proteomes" id="UP000004846"/>
    </source>
</evidence>
<keyword evidence="10 13" id="KW-0472">Membrane</keyword>
<dbReference type="PANTHER" id="PTHR31462:SF5">
    <property type="entry name" value="ENDOSOMAL_LYSOSOMAL PROTON CHANNEL TMEM175"/>
    <property type="match status" value="1"/>
</dbReference>
<dbReference type="Proteomes" id="UP000004846">
    <property type="component" value="Unassembled WGS sequence"/>
</dbReference>
<feature type="transmembrane region" description="Helical" evidence="13">
    <location>
        <begin position="7"/>
        <end position="24"/>
    </location>
</feature>
<feature type="transmembrane region" description="Helical" evidence="13">
    <location>
        <begin position="76"/>
        <end position="96"/>
    </location>
</feature>
<keyword evidence="4" id="KW-0633">Potassium transport</keyword>
<evidence type="ECO:0000256" key="5">
    <source>
        <dbReference type="ARBA" id="ARBA00022692"/>
    </source>
</evidence>
<evidence type="ECO:0000256" key="11">
    <source>
        <dbReference type="ARBA" id="ARBA00023303"/>
    </source>
</evidence>
<protein>
    <recommendedName>
        <fullName evidence="16">DUF1211 domain-containing protein</fullName>
    </recommendedName>
</protein>
<dbReference type="PANTHER" id="PTHR31462">
    <property type="entry name" value="ENDOSOMAL/LYSOSOMAL POTASSIUM CHANNEL TMEM175"/>
    <property type="match status" value="1"/>
</dbReference>
<evidence type="ECO:0000256" key="7">
    <source>
        <dbReference type="ARBA" id="ARBA00022958"/>
    </source>
</evidence>
<evidence type="ECO:0000256" key="3">
    <source>
        <dbReference type="ARBA" id="ARBA00022448"/>
    </source>
</evidence>
<dbReference type="GO" id="GO:0015252">
    <property type="term" value="F:proton channel activity"/>
    <property type="evidence" value="ECO:0007669"/>
    <property type="project" value="InterPro"/>
</dbReference>
<dbReference type="AlphaFoldDB" id="A0A125W211"/>
<dbReference type="GO" id="GO:0005267">
    <property type="term" value="F:potassium channel activity"/>
    <property type="evidence" value="ECO:0007669"/>
    <property type="project" value="UniProtKB-KW"/>
</dbReference>
<keyword evidence="9" id="KW-0406">Ion transport</keyword>
<dbReference type="HOGENOM" id="CLU_090238_1_0_9"/>
<evidence type="ECO:0000256" key="13">
    <source>
        <dbReference type="SAM" id="Phobius"/>
    </source>
</evidence>
<comment type="subcellular location">
    <subcellularLocation>
        <location evidence="1">Membrane</location>
        <topology evidence="1">Multi-pass membrane protein</topology>
    </subcellularLocation>
</comment>